<feature type="compositionally biased region" description="Low complexity" evidence="1">
    <location>
        <begin position="90"/>
        <end position="123"/>
    </location>
</feature>
<comment type="caution">
    <text evidence="2">The sequence shown here is derived from an EMBL/GenBank/DDBJ whole genome shotgun (WGS) entry which is preliminary data.</text>
</comment>
<feature type="compositionally biased region" description="Pro residues" evidence="1">
    <location>
        <begin position="16"/>
        <end position="39"/>
    </location>
</feature>
<evidence type="ECO:0000313" key="3">
    <source>
        <dbReference type="Proteomes" id="UP000807342"/>
    </source>
</evidence>
<dbReference type="Proteomes" id="UP000807342">
    <property type="component" value="Unassembled WGS sequence"/>
</dbReference>
<proteinExistence type="predicted"/>
<organism evidence="2 3">
    <name type="scientific">Macrolepiota fuliginosa MF-IS2</name>
    <dbReference type="NCBI Taxonomy" id="1400762"/>
    <lineage>
        <taxon>Eukaryota</taxon>
        <taxon>Fungi</taxon>
        <taxon>Dikarya</taxon>
        <taxon>Basidiomycota</taxon>
        <taxon>Agaricomycotina</taxon>
        <taxon>Agaricomycetes</taxon>
        <taxon>Agaricomycetidae</taxon>
        <taxon>Agaricales</taxon>
        <taxon>Agaricineae</taxon>
        <taxon>Agaricaceae</taxon>
        <taxon>Macrolepiota</taxon>
    </lineage>
</organism>
<feature type="region of interest" description="Disordered" evidence="1">
    <location>
        <begin position="1"/>
        <end position="266"/>
    </location>
</feature>
<feature type="compositionally biased region" description="Polar residues" evidence="1">
    <location>
        <begin position="130"/>
        <end position="154"/>
    </location>
</feature>
<keyword evidence="3" id="KW-1185">Reference proteome</keyword>
<evidence type="ECO:0000256" key="1">
    <source>
        <dbReference type="SAM" id="MobiDB-lite"/>
    </source>
</evidence>
<evidence type="ECO:0000313" key="2">
    <source>
        <dbReference type="EMBL" id="KAF9443606.1"/>
    </source>
</evidence>
<gene>
    <name evidence="2" type="ORF">P691DRAFT_808717</name>
</gene>
<name>A0A9P5X588_9AGAR</name>
<feature type="compositionally biased region" description="Low complexity" evidence="1">
    <location>
        <begin position="44"/>
        <end position="61"/>
    </location>
</feature>
<feature type="compositionally biased region" description="Low complexity" evidence="1">
    <location>
        <begin position="179"/>
        <end position="191"/>
    </location>
</feature>
<feature type="compositionally biased region" description="Low complexity" evidence="1">
    <location>
        <begin position="252"/>
        <end position="266"/>
    </location>
</feature>
<dbReference type="AlphaFoldDB" id="A0A9P5X588"/>
<dbReference type="EMBL" id="MU151454">
    <property type="protein sequence ID" value="KAF9443606.1"/>
    <property type="molecule type" value="Genomic_DNA"/>
</dbReference>
<reference evidence="2" key="1">
    <citation type="submission" date="2020-11" db="EMBL/GenBank/DDBJ databases">
        <authorList>
            <consortium name="DOE Joint Genome Institute"/>
            <person name="Ahrendt S."/>
            <person name="Riley R."/>
            <person name="Andreopoulos W."/>
            <person name="Labutti K."/>
            <person name="Pangilinan J."/>
            <person name="Ruiz-Duenas F.J."/>
            <person name="Barrasa J.M."/>
            <person name="Sanchez-Garcia M."/>
            <person name="Camarero S."/>
            <person name="Miyauchi S."/>
            <person name="Serrano A."/>
            <person name="Linde D."/>
            <person name="Babiker R."/>
            <person name="Drula E."/>
            <person name="Ayuso-Fernandez I."/>
            <person name="Pacheco R."/>
            <person name="Padilla G."/>
            <person name="Ferreira P."/>
            <person name="Barriuso J."/>
            <person name="Kellner H."/>
            <person name="Castanera R."/>
            <person name="Alfaro M."/>
            <person name="Ramirez L."/>
            <person name="Pisabarro A.G."/>
            <person name="Kuo A."/>
            <person name="Tritt A."/>
            <person name="Lipzen A."/>
            <person name="He G."/>
            <person name="Yan M."/>
            <person name="Ng V."/>
            <person name="Cullen D."/>
            <person name="Martin F."/>
            <person name="Rosso M.-N."/>
            <person name="Henrissat B."/>
            <person name="Hibbett D."/>
            <person name="Martinez A.T."/>
            <person name="Grigoriev I.V."/>
        </authorList>
    </citation>
    <scope>NUCLEOTIDE SEQUENCE</scope>
    <source>
        <strain evidence="2">MF-IS2</strain>
    </source>
</reference>
<protein>
    <submittedName>
        <fullName evidence="2">Uncharacterized protein</fullName>
    </submittedName>
</protein>
<sequence length="266" mass="27869">MMQHQHQHQQVYPQHSAPPPTAPNNTTNPPPSAIPPPPGATFLNPTNSSTPSTTSSGPNTNAASPMIRQPPASIYSQGPPPYGYAQYTTSPSQQSHAPPPSSGSSQTGPPSTGYGTSSTSSSPEWGGYAQHQQPPQWATDGYTHSSSSHTSPRNTHMAAIQHANAGDRIQLAPLRHHSSSAMSVTSSTAASPIMPHAHNGSSPDAHPASVSVIQLRSPGRDNAKMLPPPPDFGRDRDQRGSLTDQRGAGKKNLLSIGSIISNSNDR</sequence>
<feature type="compositionally biased region" description="Low complexity" evidence="1">
    <location>
        <begin position="1"/>
        <end position="10"/>
    </location>
</feature>
<accession>A0A9P5X588</accession>